<accession>A5BCB3</accession>
<sequence length="254" mass="29059">MASRSGSGVMGRDPLLEILYTYGREQKWKSESSHPTNPTRHIQRSQSVRYLDPSPLSAPSLYKSSVARQKNVKNLFKGGAIKETMGRLISKFFIYESVAPNKDVIKEFDKQNVVQIVMDNGLAFVKIIGIGLLNILFMQQLSNISIDIIYLVVAEWWFMYGNHTPTLRRLNIVAELVLLVLPLPVMMVQEERGPIMVVTLEMMEGMLDNNNKVDNHWHLLVKMISHIVLKMKTTTLEELVQVLEPLENHIEEDN</sequence>
<proteinExistence type="predicted"/>
<protein>
    <submittedName>
        <fullName evidence="1">Uncharacterized protein</fullName>
    </submittedName>
</protein>
<feature type="non-terminal residue" evidence="1">
    <location>
        <position position="254"/>
    </location>
</feature>
<name>A5BCB3_VITVI</name>
<evidence type="ECO:0000313" key="1">
    <source>
        <dbReference type="EMBL" id="CAN67758.1"/>
    </source>
</evidence>
<gene>
    <name evidence="1" type="ORF">VITISV_041296</name>
</gene>
<feature type="non-terminal residue" evidence="1">
    <location>
        <position position="1"/>
    </location>
</feature>
<organism evidence="1">
    <name type="scientific">Vitis vinifera</name>
    <name type="common">Grape</name>
    <dbReference type="NCBI Taxonomy" id="29760"/>
    <lineage>
        <taxon>Eukaryota</taxon>
        <taxon>Viridiplantae</taxon>
        <taxon>Streptophyta</taxon>
        <taxon>Embryophyta</taxon>
        <taxon>Tracheophyta</taxon>
        <taxon>Spermatophyta</taxon>
        <taxon>Magnoliopsida</taxon>
        <taxon>eudicotyledons</taxon>
        <taxon>Gunneridae</taxon>
        <taxon>Pentapetalae</taxon>
        <taxon>rosids</taxon>
        <taxon>Vitales</taxon>
        <taxon>Vitaceae</taxon>
        <taxon>Viteae</taxon>
        <taxon>Vitis</taxon>
    </lineage>
</organism>
<reference evidence="1" key="1">
    <citation type="journal article" date="2007" name="PLoS ONE">
        <title>The first genome sequence of an elite grapevine cultivar (Pinot noir Vitis vinifera L.): coping with a highly heterozygous genome.</title>
        <authorList>
            <person name="Velasco R."/>
            <person name="Zharkikh A."/>
            <person name="Troggio M."/>
            <person name="Cartwright D.A."/>
            <person name="Cestaro A."/>
            <person name="Pruss D."/>
            <person name="Pindo M."/>
            <person name="FitzGerald L.M."/>
            <person name="Vezzulli S."/>
            <person name="Reid J."/>
            <person name="Malacarne G."/>
            <person name="Iliev D."/>
            <person name="Coppola G."/>
            <person name="Wardell B."/>
            <person name="Micheletti D."/>
            <person name="Macalma T."/>
            <person name="Facci M."/>
            <person name="Mitchell J.T."/>
            <person name="Perazzolli M."/>
            <person name="Eldredge G."/>
            <person name="Gatto P."/>
            <person name="Oyzerski R."/>
            <person name="Moretto M."/>
            <person name="Gutin N."/>
            <person name="Stefanini M."/>
            <person name="Chen Y."/>
            <person name="Segala C."/>
            <person name="Davenport C."/>
            <person name="Dematte L."/>
            <person name="Mraz A."/>
            <person name="Battilana J."/>
            <person name="Stormo K."/>
            <person name="Costa F."/>
            <person name="Tao Q."/>
            <person name="Si-Ammour A."/>
            <person name="Harkins T."/>
            <person name="Lackey A."/>
            <person name="Perbost C."/>
            <person name="Taillon B."/>
            <person name="Stella A."/>
            <person name="Solovyev V."/>
            <person name="Fawcett J.A."/>
            <person name="Sterck L."/>
            <person name="Vandepoele K."/>
            <person name="Grando S.M."/>
            <person name="Toppo S."/>
            <person name="Moser C."/>
            <person name="Lanchbury J."/>
            <person name="Bogden R."/>
            <person name="Skolnick M."/>
            <person name="Sgaramella V."/>
            <person name="Bhatnagar S.K."/>
            <person name="Fontana P."/>
            <person name="Gutin A."/>
            <person name="Van de Peer Y."/>
            <person name="Salamini F."/>
            <person name="Viola R."/>
        </authorList>
    </citation>
    <scope>NUCLEOTIDE SEQUENCE</scope>
</reference>
<dbReference type="AlphaFoldDB" id="A5BCB3"/>
<dbReference type="EMBL" id="AM454314">
    <property type="protein sequence ID" value="CAN67758.1"/>
    <property type="molecule type" value="Genomic_DNA"/>
</dbReference>